<organism evidence="3 4">
    <name type="scientific">Nonomuraea dietziae</name>
    <dbReference type="NCBI Taxonomy" id="65515"/>
    <lineage>
        <taxon>Bacteria</taxon>
        <taxon>Bacillati</taxon>
        <taxon>Actinomycetota</taxon>
        <taxon>Actinomycetes</taxon>
        <taxon>Streptosporangiales</taxon>
        <taxon>Streptosporangiaceae</taxon>
        <taxon>Nonomuraea</taxon>
    </lineage>
</organism>
<dbReference type="CDD" id="cd00093">
    <property type="entry name" value="HTH_XRE"/>
    <property type="match status" value="1"/>
</dbReference>
<dbReference type="SMART" id="SM00530">
    <property type="entry name" value="HTH_XRE"/>
    <property type="match status" value="1"/>
</dbReference>
<dbReference type="InterPro" id="IPR013096">
    <property type="entry name" value="Cupin_2"/>
</dbReference>
<evidence type="ECO:0000256" key="1">
    <source>
        <dbReference type="ARBA" id="ARBA00023125"/>
    </source>
</evidence>
<dbReference type="SUPFAM" id="SSF51182">
    <property type="entry name" value="RmlC-like cupins"/>
    <property type="match status" value="1"/>
</dbReference>
<gene>
    <name evidence="3" type="ORF">FHR33_000668</name>
</gene>
<accession>A0A7W5Y8P8</accession>
<dbReference type="AlphaFoldDB" id="A0A7W5Y8P8"/>
<name>A0A7W5Y8P8_9ACTN</name>
<dbReference type="GO" id="GO:0005829">
    <property type="term" value="C:cytosol"/>
    <property type="evidence" value="ECO:0007669"/>
    <property type="project" value="TreeGrafter"/>
</dbReference>
<protein>
    <submittedName>
        <fullName evidence="3">Transcriptional regulator with XRE-family HTH domain</fullName>
    </submittedName>
</protein>
<dbReference type="GeneID" id="95387284"/>
<dbReference type="CDD" id="cd02209">
    <property type="entry name" value="cupin_XRE_C"/>
    <property type="match status" value="1"/>
</dbReference>
<dbReference type="EMBL" id="JACIBV010000001">
    <property type="protein sequence ID" value="MBB3724808.1"/>
    <property type="molecule type" value="Genomic_DNA"/>
</dbReference>
<dbReference type="Pfam" id="PF01381">
    <property type="entry name" value="HTH_3"/>
    <property type="match status" value="1"/>
</dbReference>
<dbReference type="PROSITE" id="PS50943">
    <property type="entry name" value="HTH_CROC1"/>
    <property type="match status" value="1"/>
</dbReference>
<dbReference type="RefSeq" id="WP_183643273.1">
    <property type="nucleotide sequence ID" value="NZ_BAAAXX010000134.1"/>
</dbReference>
<dbReference type="GO" id="GO:0003700">
    <property type="term" value="F:DNA-binding transcription factor activity"/>
    <property type="evidence" value="ECO:0007669"/>
    <property type="project" value="TreeGrafter"/>
</dbReference>
<proteinExistence type="predicted"/>
<dbReference type="PANTHER" id="PTHR46797:SF1">
    <property type="entry name" value="METHYLPHOSPHONATE SYNTHASE"/>
    <property type="match status" value="1"/>
</dbReference>
<keyword evidence="4" id="KW-1185">Reference proteome</keyword>
<dbReference type="Pfam" id="PF07883">
    <property type="entry name" value="Cupin_2"/>
    <property type="match status" value="1"/>
</dbReference>
<dbReference type="Gene3D" id="2.60.120.10">
    <property type="entry name" value="Jelly Rolls"/>
    <property type="match status" value="1"/>
</dbReference>
<dbReference type="GO" id="GO:0003677">
    <property type="term" value="F:DNA binding"/>
    <property type="evidence" value="ECO:0007669"/>
    <property type="project" value="UniProtKB-KW"/>
</dbReference>
<dbReference type="Proteomes" id="UP000579945">
    <property type="component" value="Unassembled WGS sequence"/>
</dbReference>
<evidence type="ECO:0000259" key="2">
    <source>
        <dbReference type="PROSITE" id="PS50943"/>
    </source>
</evidence>
<dbReference type="InterPro" id="IPR001387">
    <property type="entry name" value="Cro/C1-type_HTH"/>
</dbReference>
<reference evidence="3 4" key="1">
    <citation type="submission" date="2020-08" db="EMBL/GenBank/DDBJ databases">
        <title>Sequencing the genomes of 1000 actinobacteria strains.</title>
        <authorList>
            <person name="Klenk H.-P."/>
        </authorList>
    </citation>
    <scope>NUCLEOTIDE SEQUENCE [LARGE SCALE GENOMIC DNA]</scope>
    <source>
        <strain evidence="3 4">DSM 44320</strain>
    </source>
</reference>
<dbReference type="InterPro" id="IPR010982">
    <property type="entry name" value="Lambda_DNA-bd_dom_sf"/>
</dbReference>
<dbReference type="PANTHER" id="PTHR46797">
    <property type="entry name" value="HTH-TYPE TRANSCRIPTIONAL REGULATOR"/>
    <property type="match status" value="1"/>
</dbReference>
<evidence type="ECO:0000313" key="3">
    <source>
        <dbReference type="EMBL" id="MBB3724808.1"/>
    </source>
</evidence>
<dbReference type="SUPFAM" id="SSF47413">
    <property type="entry name" value="lambda repressor-like DNA-binding domains"/>
    <property type="match status" value="1"/>
</dbReference>
<comment type="caution">
    <text evidence="3">The sequence shown here is derived from an EMBL/GenBank/DDBJ whole genome shotgun (WGS) entry which is preliminary data.</text>
</comment>
<evidence type="ECO:0000313" key="4">
    <source>
        <dbReference type="Proteomes" id="UP000579945"/>
    </source>
</evidence>
<feature type="domain" description="HTH cro/C1-type" evidence="2">
    <location>
        <begin position="15"/>
        <end position="69"/>
    </location>
</feature>
<dbReference type="Gene3D" id="1.10.260.40">
    <property type="entry name" value="lambda repressor-like DNA-binding domains"/>
    <property type="match status" value="1"/>
</dbReference>
<sequence>MDIVEEVGQTLAANLRAARGLRGWRLDDLAAASGVSRGMIHQIETARTHPSVATLARLCHALKIPISELVETPTQLGSLARRADALVSRHGRSTTALLVGDGRHELWEHTLHPGDAIHDTGHPAGTKELIHVTEGVLQVDIGGATFVVPALDALSLRGDRPHTYRAAEDRTTRCTVVVIYIGAHDGRYPRTAQ</sequence>
<dbReference type="InterPro" id="IPR014710">
    <property type="entry name" value="RmlC-like_jellyroll"/>
</dbReference>
<keyword evidence="1" id="KW-0238">DNA-binding</keyword>
<dbReference type="InterPro" id="IPR011051">
    <property type="entry name" value="RmlC_Cupin_sf"/>
</dbReference>
<dbReference type="InterPro" id="IPR050807">
    <property type="entry name" value="TransReg_Diox_bact_type"/>
</dbReference>